<keyword evidence="2" id="KW-0235">DNA replication</keyword>
<keyword evidence="7" id="KW-0131">Cell cycle</keyword>
<evidence type="ECO:0000256" key="5">
    <source>
        <dbReference type="ARBA" id="ARBA00023125"/>
    </source>
</evidence>
<dbReference type="InterPro" id="IPR053016">
    <property type="entry name" value="CTF18-RFC_complex"/>
</dbReference>
<feature type="region of interest" description="Disordered" evidence="9">
    <location>
        <begin position="961"/>
        <end position="982"/>
    </location>
</feature>
<feature type="domain" description="AAA+ ATPase" evidence="10">
    <location>
        <begin position="407"/>
        <end position="552"/>
    </location>
</feature>
<accession>A0A9W8KZA0</accession>
<proteinExistence type="inferred from homology"/>
<evidence type="ECO:0000256" key="7">
    <source>
        <dbReference type="ARBA" id="ARBA00023306"/>
    </source>
</evidence>
<evidence type="ECO:0000313" key="11">
    <source>
        <dbReference type="EMBL" id="KAJ2678228.1"/>
    </source>
</evidence>
<dbReference type="SMART" id="SM00382">
    <property type="entry name" value="AAA"/>
    <property type="match status" value="1"/>
</dbReference>
<evidence type="ECO:0000256" key="6">
    <source>
        <dbReference type="ARBA" id="ARBA00023242"/>
    </source>
</evidence>
<keyword evidence="3" id="KW-0547">Nucleotide-binding</keyword>
<sequence>MPPESFDLRQSLLGSTLGSSLLTDTTHLDAEQSSTTVSSFGERPDALGALNRLGRAAASTHAEPAEFPDSLEFMGDEASNGLTLLPTAEYSDDEDDEASQFEQFADARVVCDPHTGQVVLQTHGDRPAGKDTLGRKDIEHAEQQGREIATIIGSKGIHDSLDTHRELAKHSMAMFSASEQYDAYRTALERRLRLDEKLAAGKRQRQSSAEDHDMVVDGGSLVPNIPLNASGLSSAFDITSRHALPPETGEFITSRTAKGKALYFAVRSSVDAEKQLGRIAALRNDGRMSTSQINRTVADIESELDTVAALTASRVDTADDMESAMDTEPIPSSHTKGKGHGAANTQDNSLWVDKYRARTFLDLVSDERTNRAVMQWLKEWDYCVFGREKPKHGTADSQAADKWKRPHRRILLLSGAPGLGKTTLAHVAARQAGYSTIEINASDDRTAGKIKDRVLGVTQTHAVGVGGSAQLLVIDEIDGASGAQSAQGDFVSMLVALATADQRLGEKKKRHTGDPGPLLRPIICICNNVYAPVLRPLRQIALCYHVAPPTSVRLAKRLEEVCTAEGVAADAWGLVELARQSEGDIRSCLNTLQLLCAQARSVSIENMKGASVGAKDVQRSLFAVWAMVFTRPDASSLASSRGPLGGRGGRHQSGRAEHEYAARIVSAVRSSGEHERLMQGCFENYLRMDFRDLTHTRVSDLCTRWLSFFDTVDLVCRKNPQFADSLHSYLDYAVLAVHRTCSTPMGLSRGDFEYPHTEFEAFQARQTAQSILQSLIAGIEDVRTRPGLGVNKLALCADYLLHILSPQLVTSNKHLLKGEEKARFDRLIDVMSRWQLSFVQTRDADGQFVYKLEPQLDRLFGFGGRRAPGILPMRYPVRQLLAQELECVRIARAAARHLVDAEPTGEKVSAKDAAKRDYLTKLFADPLAAAGAKNKNVAEGETAEPVVVTRDFFGRIVTKSKKQANSTNTPVEGSGPAEQSNGSAARTWFHFYEGFSNAVRKPTQMKELF</sequence>
<evidence type="ECO:0000256" key="4">
    <source>
        <dbReference type="ARBA" id="ARBA00022840"/>
    </source>
</evidence>
<keyword evidence="4" id="KW-0067">ATP-binding</keyword>
<dbReference type="PANTHER" id="PTHR46765">
    <property type="entry name" value="P-LOOP CONTAINING NUCLEOSIDE TRIPHOSPHATE HYDROLASES SUPERFAMILY PROTEIN"/>
    <property type="match status" value="1"/>
</dbReference>
<dbReference type="Gene3D" id="3.40.50.300">
    <property type="entry name" value="P-loop containing nucleotide triphosphate hydrolases"/>
    <property type="match status" value="1"/>
</dbReference>
<protein>
    <submittedName>
        <fullName evidence="11">Chromosome transmission fidelity protein 18</fullName>
    </submittedName>
</protein>
<dbReference type="SUPFAM" id="SSF52540">
    <property type="entry name" value="P-loop containing nucleoside triphosphate hydrolases"/>
    <property type="match status" value="1"/>
</dbReference>
<dbReference type="GO" id="GO:0006260">
    <property type="term" value="P:DNA replication"/>
    <property type="evidence" value="ECO:0007669"/>
    <property type="project" value="UniProtKB-KW"/>
</dbReference>
<organism evidence="11 12">
    <name type="scientific">Coemansia spiralis</name>
    <dbReference type="NCBI Taxonomy" id="417178"/>
    <lineage>
        <taxon>Eukaryota</taxon>
        <taxon>Fungi</taxon>
        <taxon>Fungi incertae sedis</taxon>
        <taxon>Zoopagomycota</taxon>
        <taxon>Kickxellomycotina</taxon>
        <taxon>Kickxellomycetes</taxon>
        <taxon>Kickxellales</taxon>
        <taxon>Kickxellaceae</taxon>
        <taxon>Coemansia</taxon>
    </lineage>
</organism>
<dbReference type="CDD" id="cd00009">
    <property type="entry name" value="AAA"/>
    <property type="match status" value="1"/>
</dbReference>
<evidence type="ECO:0000259" key="10">
    <source>
        <dbReference type="SMART" id="SM00382"/>
    </source>
</evidence>
<evidence type="ECO:0000256" key="8">
    <source>
        <dbReference type="ARBA" id="ARBA00043975"/>
    </source>
</evidence>
<dbReference type="Pfam" id="PF00004">
    <property type="entry name" value="AAA"/>
    <property type="match status" value="1"/>
</dbReference>
<dbReference type="InterPro" id="IPR003593">
    <property type="entry name" value="AAA+_ATPase"/>
</dbReference>
<dbReference type="AlphaFoldDB" id="A0A9W8KZA0"/>
<gene>
    <name evidence="11" type="primary">ctf18</name>
    <name evidence="11" type="ORF">GGI25_002579</name>
</gene>
<dbReference type="GO" id="GO:0003677">
    <property type="term" value="F:DNA binding"/>
    <property type="evidence" value="ECO:0007669"/>
    <property type="project" value="UniProtKB-KW"/>
</dbReference>
<dbReference type="OrthoDB" id="2195431at2759"/>
<comment type="similarity">
    <text evidence="8">Belongs to the activator 1 small subunits family. CTF18 subfamily.</text>
</comment>
<dbReference type="GO" id="GO:0016887">
    <property type="term" value="F:ATP hydrolysis activity"/>
    <property type="evidence" value="ECO:0007669"/>
    <property type="project" value="InterPro"/>
</dbReference>
<dbReference type="InterPro" id="IPR027417">
    <property type="entry name" value="P-loop_NTPase"/>
</dbReference>
<comment type="caution">
    <text evidence="11">The sequence shown here is derived from an EMBL/GenBank/DDBJ whole genome shotgun (WGS) entry which is preliminary data.</text>
</comment>
<dbReference type="GO" id="GO:0005634">
    <property type="term" value="C:nucleus"/>
    <property type="evidence" value="ECO:0007669"/>
    <property type="project" value="UniProtKB-SubCell"/>
</dbReference>
<dbReference type="InterPro" id="IPR003959">
    <property type="entry name" value="ATPase_AAA_core"/>
</dbReference>
<evidence type="ECO:0000256" key="9">
    <source>
        <dbReference type="SAM" id="MobiDB-lite"/>
    </source>
</evidence>
<reference evidence="11" key="1">
    <citation type="submission" date="2022-07" db="EMBL/GenBank/DDBJ databases">
        <title>Phylogenomic reconstructions and comparative analyses of Kickxellomycotina fungi.</title>
        <authorList>
            <person name="Reynolds N.K."/>
            <person name="Stajich J.E."/>
            <person name="Barry K."/>
            <person name="Grigoriev I.V."/>
            <person name="Crous P."/>
            <person name="Smith M.E."/>
        </authorList>
    </citation>
    <scope>NUCLEOTIDE SEQUENCE</scope>
    <source>
        <strain evidence="11">NRRL 3115</strain>
    </source>
</reference>
<evidence type="ECO:0000256" key="1">
    <source>
        <dbReference type="ARBA" id="ARBA00004123"/>
    </source>
</evidence>
<dbReference type="EMBL" id="JANBTW010000023">
    <property type="protein sequence ID" value="KAJ2678228.1"/>
    <property type="molecule type" value="Genomic_DNA"/>
</dbReference>
<dbReference type="GO" id="GO:0005524">
    <property type="term" value="F:ATP binding"/>
    <property type="evidence" value="ECO:0007669"/>
    <property type="project" value="UniProtKB-KW"/>
</dbReference>
<dbReference type="InterPro" id="IPR047854">
    <property type="entry name" value="RFC_lid"/>
</dbReference>
<dbReference type="CDD" id="cd18140">
    <property type="entry name" value="HLD_clamp_RFC"/>
    <property type="match status" value="1"/>
</dbReference>
<evidence type="ECO:0000256" key="3">
    <source>
        <dbReference type="ARBA" id="ARBA00022741"/>
    </source>
</evidence>
<comment type="subcellular location">
    <subcellularLocation>
        <location evidence="1">Nucleus</location>
    </subcellularLocation>
</comment>
<keyword evidence="6" id="KW-0539">Nucleus</keyword>
<evidence type="ECO:0000313" key="12">
    <source>
        <dbReference type="Proteomes" id="UP001151518"/>
    </source>
</evidence>
<keyword evidence="5" id="KW-0238">DNA-binding</keyword>
<name>A0A9W8KZA0_9FUNG</name>
<feature type="compositionally biased region" description="Polar residues" evidence="9">
    <location>
        <begin position="963"/>
        <end position="982"/>
    </location>
</feature>
<dbReference type="Proteomes" id="UP001151518">
    <property type="component" value="Unassembled WGS sequence"/>
</dbReference>
<dbReference type="Gene3D" id="1.10.8.60">
    <property type="match status" value="1"/>
</dbReference>
<evidence type="ECO:0000256" key="2">
    <source>
        <dbReference type="ARBA" id="ARBA00022705"/>
    </source>
</evidence>
<dbReference type="PANTHER" id="PTHR46765:SF1">
    <property type="entry name" value="P-LOOP CONTAINING NUCLEOSIDE TRIPHOSPHATE HYDROLASES SUPERFAMILY PROTEIN"/>
    <property type="match status" value="1"/>
</dbReference>
<feature type="region of interest" description="Disordered" evidence="9">
    <location>
        <begin position="320"/>
        <end position="345"/>
    </location>
</feature>